<keyword evidence="27" id="KW-1185">Reference proteome</keyword>
<evidence type="ECO:0000256" key="5">
    <source>
        <dbReference type="ARBA" id="ARBA00022553"/>
    </source>
</evidence>
<keyword evidence="8 21" id="KW-0863">Zinc-finger</keyword>
<dbReference type="SMART" id="SM00547">
    <property type="entry name" value="ZnF_RBZ"/>
    <property type="match status" value="6"/>
</dbReference>
<dbReference type="GO" id="GO:0005096">
    <property type="term" value="F:GTPase activator activity"/>
    <property type="evidence" value="ECO:0007669"/>
    <property type="project" value="TreeGrafter"/>
</dbReference>
<feature type="compositionally biased region" description="Acidic residues" evidence="23">
    <location>
        <begin position="3689"/>
        <end position="3699"/>
    </location>
</feature>
<feature type="region of interest" description="Disordered" evidence="23">
    <location>
        <begin position="1414"/>
        <end position="1519"/>
    </location>
</feature>
<sequence>MGWTKDEVDKYVAKVERNIDSTREKNLKGFAFARLYREARDNVKAKRHLEAYLSVNESDFRGHRMMGQLFEETGNLEKALLSYRRSLDLNNTQHDLVLKVVELYCQVPVDPGRARAWADRAARLYPGHTAVFKLRMHLLESVGKIDYEQMEDLISEEMTKRPRDAKLHIRLIKVYAATGRLVEAYSHCASVVRTKAFDGDQEWWMCAVDVFEKYMVKQDKMIHSDRDIGPGHVILDSHAHLMAALSQLLNLFMKTEKTRETINLFYRLDHCLTMAHERKVRSTARGSHSQKYEWDVVLTEMRGQLYLHCATLILKLAKENYLTWPRALKLASVCYTMCAQVQEPDITTPWVATAPKNKDALRWYHMACYRLSHAGHLLEAVIHKYGEEWLDNCISDWCTQQGQEEILNTVYGEHRDKSKSFLANDEEFFLLEINLPSVEQLVKYDEVCVGNNPRNLELITWIGLHWYHYERSIRPGVGVIVARIFDGLRMDVPNIEQTAADTLCLRDLEAFVYAVIRTSAAKFLEDQDLYIPDYQPQILPQQLCDCLTSPAQEEWWLAAYNLYAGAASVSSAGRVRATVQQGLEVIRALGVHGLHVRLLIYLAFNFGDKASYLKTAGVSPWYYEEHWKSLQARSLHYWKEALILLEKIERNENIPVRKDSLFPLLQNSLMKIDIKFNIQKARLILGEAALREGKIEEAMEMFEQVKTTQGMWNLAQIYKYLANVEAQAAASEDLGSDAQSGTPAQEYYNCLNKARELLLACLDKVPSEERRRQTLQDELNDIEDMLNEDPNRAQANPRKQLDFRQLDFQASRSSTTMSDVQESEDNFWLEQPQDASSKDLIAKLSEVTLNNGYLQEQMAVRDQHLQQLNNKVHSLETELRELKRHGFSGFMSPTNYPSPAPVPSIPAQHNLPLFTSPVSQGAASYDAMATTPTYSRQQTPQNGRPLESTPVAKPSVKSRLGPRIPVVTSPEPPKIDSKFFAGLSQKNSPEKKSDLEQSEEGESEQGSVRHDSTSFDDGIHFEPIIPLPKQIEKKTGEEGEVVLFSKRAKLYRYDKDLKSWKERGTGNLKILSAVGQTRFRILMRREHILKICANHLITTEMELKPLQAGSQNTLVWNTAADFADETPNVEQLAVRFKMAEETAEFKAVFENCKGKLSGVTTSPFRLNRIEKGKAGVTKEPGSWECGICSKSNLPNTFICAACGANNTDNSAAAPSATQTDGALVSGNTKSSLFTKFLPKAGSWECTQCLVVNEEKETECAACGQSKPCTKDSVVTETNTSNIFTQPAFHLPKTGFGSAEKAKDFDITPKGAPNVSFEPQNSAFNKPSTDFSSALPQGNEKQASIQEPDATQKFPFEFNPAPLKPDESEETSFKRGGFGQKPAPFSFSFKPSTSSSSPLSFSFGKTQAPSFTLAPFGVSTTPNPSSQVNTSSSPVGLSFGSPSNGTPKSEGAQNKDDSKEVKSLTFSTSPSNALPGFDIDNDNEEEKGSASGDAVVPNSACVSSEMSSASQQTAPASSSVLSTIPPQLFWQQQLEEKFRFGNLHKTEPLAGMAPAVVTPSSGKPDAMYPASFILSKLASKSASASVASQPVQGMGENAGNLPSLQQIKDKSLAHGLASKGPQPPDLLMSLLQSKPRETVTSSSNQLQGSSNFSTVTPDDSSKTSEDLDDYSDDVETESEESGSYHSSDEYDEEEDNSYSNEDDLNNTVVSQPSPTTHQLLPQGQNLMQMPPLMSITPGVSARKFLTARSPLKKGQPKNDDCFVIYEIRATMTDRDKASRLLLPLNFFYHARTEPCPGCLGCDNNVRLKMKQDVLKKPEKDNMATTTQLKPEDSAKPSSEKENHIFGTSLGAKPLSFASFSTTAGATFEKKDTTHLLFPMAGQQLFGSPVNDASDETDIYFKPLIPLPELIKVTTGEEDHTLLFSERARLYRFDASASMWKERGIGDIKLLLDNKTGRGRVVMRREQVHKLCANHWITEDMELRTNSTSDRSWVWQTLADFSEEMPSQEKLAVRFKSPEIAMKFKDEFDDLVALARKNPKENKKAGKMSEKASEVGKEVGVINEQASVTPTSTSTASVFETPNRGQSSEEVDGIDSLMNKFKPKAGAWECKACLIQNNPGITTCAACNTPKPGQTSEPALNIQTPQTFTLGTSQSSGFSTTKSATLQFGQQQQPSQPDGIAQSKALEKPVFTIGRGDAPEEELEEDTYRHSPSKTSPNKTPSKTTPTSLIPPTSGTSASPVTGFAFGSLSHTKFNFKLELSQDKEPLKNSLKSPQSPTSPESPGRHPEAEDDNIHFEPIIPLPKKITKKTGEENDEVLFCQRAKLYRFDKEGNQWKERGLGDIKILRSTSSGKCRVVMRRDIVLKLCTNHQITPEMTLKPNAGSEKSWVWNTLADFADEVPKQETLAVRFKTAEIALSFKDAFEKGKEGKSQPQVSEGEGEQVSPKEDDSTLTQKSEETPSKQSTEDKELHDKSSVAEKSKDDIEKTESKKEEPQSSGFLFGSSNISSLSFASIASNIDSSLGILGSTKNKEEFKPGVPLFSRSPAHRKESEGSEGEEHHEDGPHFEPLVPLPEKVEARTGEEEEELIFSHRAKLYRFDRDLKQWKERGVGDIKILLHKKNSRVRILMRRDHILKICANHYVTPDMTLNPNGTSTKSWVWNTLADFSDEEVKAEQLAVRFKHEETAREFKEKFDKCHEKLVQHKSEVDDKSKTTAVKITDDSQESIVHKEEKDKSFSEGSNVEEKRSDISPQETKDSLMDKFKTKPGSWECEVCLVPNDADSTSCAACSSPKPGADTSQAVSSTQSKPAPFSFGGPEATGFSFTQNNSSAPVSFGGVTFGLQATDTFGNESVPNEDTAAAKPATTNVFGFAADSTPTQDTKKDSLMDKFKTKPGSWECEVCLVPNNADSTSCAACSSPKPGADTSQAVSSTQSKPAPFSFGGPEATGFSFGQNNSSAPVPFGGITFRVPVTDTSSQKPQLVFDNESVPKEDTAAAKPATTNVFGFAANSSNSASKVPGFTFGFSGSDQTTTDKDSVSSAVMTEAVIQPKKEPKTEKADADSTDAAEKREQDTVDLALTSVVEPSEEEKRRARSLLLPEGFFLYERQPQAPSSVVKAKTTSPDRLLVESKITTGEEAKKSEEPKTVFGSSSGLSFSSFSDVSTDKGFQFGKQKSSKGFAGQGTQLFSSPRGTDDGTEDDQDIYFKPLVSLSEIEVVTGEENEEKLFGHRAKLYRFESSVSQWKERGVGDIKILKNKNNNKFRVVMRRDQIHKLCANHVITTDMNLVPNAGNDRSWVWYTLADLSEEEPTAEKLAVRFKSLDTAKEFKKVFEECQNILRQQKEECSVSEVDSTSSETDKEAVKEPMQTSSTSGRQGDSVSEVDSTTNATDIQATGELHQVSKTSNEKEDKTNEVGSSDDAKWECGSCHVSSNSSNKTCPECGAPREENNGEINKQEICNTEEKQETPEPDSTVSEDKDSSKPDQSGFLFGTQSISSLSFSDVGKVGIFDQAPSSSEAFSFKGLNDQKPVEEKAEDDDHDDEYHHDVSGDHIHFEPIIALPEKIKAVTGEENEEVVFKERAKLYRYDKELKQWKERGVGEIKILTGKGHSRIVMRRDHIHKLCANHLITINMTLAANNSDRSWIWQTLADISEEQPKEEMLAVRFKTAENAQEFKKKFEECRDTLDSPDVATVEADESSEESSEKEEPSLKENEEKGIRDHQENASESTQEVPSSSTSPLKEAMMPTDSTQLVAGSLSTATKEAFHSFKTVKKEVKQFSSTTTSGHRTEQSAIANSYQEQNVVQTDGTKIEESRQMASFALQEKKITSSGEENPFQSPPFSLGARGMMQPSIFNQELFSRTTQPSFFSHEIMSRQGAGLFGRQPVFPTPSLDSTNQMLGAQSFTDQPDSSQGPDTASMNQETGPQDVQQTETRSVEMTQNISSSVVTSSGSNVISCSPEITKMLQEIQDKDQNNIKD</sequence>
<dbReference type="PROSITE" id="PS01358">
    <property type="entry name" value="ZF_RANBP2_1"/>
    <property type="match status" value="5"/>
</dbReference>
<feature type="region of interest" description="Disordered" evidence="23">
    <location>
        <begin position="3875"/>
        <end position="3949"/>
    </location>
</feature>
<feature type="domain" description="RanBD1" evidence="24">
    <location>
        <begin position="1898"/>
        <end position="2035"/>
    </location>
</feature>
<feature type="domain" description="RanBP2-type" evidence="25">
    <location>
        <begin position="2890"/>
        <end position="2919"/>
    </location>
</feature>
<dbReference type="InterPro" id="IPR011990">
    <property type="entry name" value="TPR-like_helical_dom_sf"/>
</dbReference>
<keyword evidence="4" id="KW-0813">Transport</keyword>
<feature type="compositionally biased region" description="Basic and acidic residues" evidence="23">
    <location>
        <begin position="2724"/>
        <end position="2757"/>
    </location>
</feature>
<dbReference type="InterPro" id="IPR019734">
    <property type="entry name" value="TPR_rpt"/>
</dbReference>
<dbReference type="PROSITE" id="PS50005">
    <property type="entry name" value="TPR"/>
    <property type="match status" value="1"/>
</dbReference>
<evidence type="ECO:0000256" key="13">
    <source>
        <dbReference type="ARBA" id="ARBA00023125"/>
    </source>
</evidence>
<keyword evidence="5" id="KW-0597">Phosphoprotein</keyword>
<evidence type="ECO:0000259" key="24">
    <source>
        <dbReference type="PROSITE" id="PS50196"/>
    </source>
</evidence>
<feature type="compositionally biased region" description="Low complexity" evidence="23">
    <location>
        <begin position="3935"/>
        <end position="3949"/>
    </location>
</feature>
<feature type="domain" description="RanBD1" evidence="24">
    <location>
        <begin position="1020"/>
        <end position="1158"/>
    </location>
</feature>
<evidence type="ECO:0000256" key="4">
    <source>
        <dbReference type="ARBA" id="ARBA00022448"/>
    </source>
</evidence>
<feature type="compositionally biased region" description="Basic and acidic residues" evidence="23">
    <location>
        <begin position="3046"/>
        <end position="3068"/>
    </location>
</feature>
<reference evidence="28" key="1">
    <citation type="submission" date="2025-08" db="UniProtKB">
        <authorList>
            <consortium name="RefSeq"/>
        </authorList>
    </citation>
    <scope>IDENTIFICATION</scope>
    <source>
        <tissue evidence="28">Tentacle</tissue>
    </source>
</reference>
<feature type="domain" description="RanBD1" evidence="24">
    <location>
        <begin position="2563"/>
        <end position="2700"/>
    </location>
</feature>
<feature type="domain" description="WH1" evidence="26">
    <location>
        <begin position="2578"/>
        <end position="2698"/>
    </location>
</feature>
<feature type="compositionally biased region" description="Basic and acidic residues" evidence="23">
    <location>
        <begin position="1828"/>
        <end position="1842"/>
    </location>
</feature>
<feature type="compositionally biased region" description="Basic and acidic residues" evidence="23">
    <location>
        <begin position="3400"/>
        <end position="3418"/>
    </location>
</feature>
<dbReference type="RefSeq" id="XP_031567711.1">
    <property type="nucleotide sequence ID" value="XM_031711851.1"/>
</dbReference>
<dbReference type="InterPro" id="IPR011993">
    <property type="entry name" value="PH-like_dom_sf"/>
</dbReference>
<feature type="domain" description="RanBD1" evidence="24">
    <location>
        <begin position="3200"/>
        <end position="3336"/>
    </location>
</feature>
<dbReference type="GO" id="GO:0008270">
    <property type="term" value="F:zinc ion binding"/>
    <property type="evidence" value="ECO:0007669"/>
    <property type="project" value="UniProtKB-KW"/>
</dbReference>
<dbReference type="SUPFAM" id="SSF50729">
    <property type="entry name" value="PH domain-like"/>
    <property type="match status" value="6"/>
</dbReference>
<dbReference type="PROSITE" id="PS50196">
    <property type="entry name" value="RANBD1"/>
    <property type="match status" value="6"/>
</dbReference>
<feature type="compositionally biased region" description="Polar residues" evidence="23">
    <location>
        <begin position="1417"/>
        <end position="1446"/>
    </location>
</feature>
<feature type="compositionally biased region" description="Basic and acidic residues" evidence="23">
    <location>
        <begin position="2281"/>
        <end position="2293"/>
    </location>
</feature>
<evidence type="ECO:0000256" key="19">
    <source>
        <dbReference type="ARBA" id="ARBA00078197"/>
    </source>
</evidence>
<dbReference type="OrthoDB" id="2357150at2759"/>
<feature type="compositionally biased region" description="Polar residues" evidence="23">
    <location>
        <begin position="3424"/>
        <end position="3433"/>
    </location>
</feature>
<proteinExistence type="inferred from homology"/>
<feature type="compositionally biased region" description="Polar residues" evidence="23">
    <location>
        <begin position="931"/>
        <end position="942"/>
    </location>
</feature>
<evidence type="ECO:0000313" key="28">
    <source>
        <dbReference type="RefSeq" id="XP_031567711.1"/>
    </source>
</evidence>
<feature type="region of interest" description="Disordered" evidence="23">
    <location>
        <begin position="2424"/>
        <end position="2497"/>
    </location>
</feature>
<dbReference type="FunFam" id="2.30.29.30:FF:000018">
    <property type="entry name" value="E3 SUMO-protein ligase RanBP2"/>
    <property type="match status" value="6"/>
</dbReference>
<feature type="compositionally biased region" description="Low complexity" evidence="23">
    <location>
        <begin position="2066"/>
        <end position="2076"/>
    </location>
</feature>
<feature type="compositionally biased region" description="Basic and acidic residues" evidence="23">
    <location>
        <begin position="1007"/>
        <end position="1019"/>
    </location>
</feature>
<feature type="compositionally biased region" description="Polar residues" evidence="23">
    <location>
        <begin position="3885"/>
        <end position="3934"/>
    </location>
</feature>
<keyword evidence="12" id="KW-0811">Translocation</keyword>
<feature type="region of interest" description="Disordered" evidence="23">
    <location>
        <begin position="2914"/>
        <end position="2936"/>
    </location>
</feature>
<evidence type="ECO:0000256" key="7">
    <source>
        <dbReference type="ARBA" id="ARBA00022737"/>
    </source>
</evidence>
<feature type="region of interest" description="Disordered" evidence="23">
    <location>
        <begin position="3341"/>
        <end position="3483"/>
    </location>
</feature>
<feature type="compositionally biased region" description="Acidic residues" evidence="23">
    <location>
        <begin position="1688"/>
        <end position="1703"/>
    </location>
</feature>
<evidence type="ECO:0000256" key="22">
    <source>
        <dbReference type="PROSITE-ProRule" id="PRU00339"/>
    </source>
</evidence>
<dbReference type="SUPFAM" id="SSF90209">
    <property type="entry name" value="Ran binding protein zinc finger-like"/>
    <property type="match status" value="4"/>
</dbReference>
<evidence type="ECO:0000256" key="15">
    <source>
        <dbReference type="ARBA" id="ARBA00023136"/>
    </source>
</evidence>
<feature type="repeat" description="TPR" evidence="22">
    <location>
        <begin position="60"/>
        <end position="93"/>
    </location>
</feature>
<evidence type="ECO:0000256" key="1">
    <source>
        <dbReference type="ARBA" id="ARBA00001947"/>
    </source>
</evidence>
<dbReference type="Proteomes" id="UP000515163">
    <property type="component" value="Unplaced"/>
</dbReference>
<gene>
    <name evidence="28" type="primary">LOC116302529</name>
</gene>
<feature type="compositionally biased region" description="Acidic residues" evidence="23">
    <location>
        <begin position="1665"/>
        <end position="1679"/>
    </location>
</feature>
<feature type="region of interest" description="Disordered" evidence="23">
    <location>
        <begin position="1583"/>
        <end position="1720"/>
    </location>
</feature>
<dbReference type="GO" id="GO:0005737">
    <property type="term" value="C:cytoplasm"/>
    <property type="evidence" value="ECO:0007669"/>
    <property type="project" value="TreeGrafter"/>
</dbReference>
<feature type="region of interest" description="Disordered" evidence="23">
    <location>
        <begin position="2783"/>
        <end position="2818"/>
    </location>
</feature>
<dbReference type="FunCoup" id="A0A6P8IL71">
    <property type="interactions" value="3469"/>
</dbReference>
<dbReference type="SMART" id="SM00160">
    <property type="entry name" value="RanBD"/>
    <property type="match status" value="6"/>
</dbReference>
<dbReference type="Gene3D" id="4.10.1060.10">
    <property type="entry name" value="Zinc finger, RanBP2-type"/>
    <property type="match status" value="4"/>
</dbReference>
<feature type="compositionally biased region" description="Polar residues" evidence="23">
    <location>
        <begin position="3362"/>
        <end position="3388"/>
    </location>
</feature>
<protein>
    <recommendedName>
        <fullName evidence="18">Nuclear pore complex protein Nup153</fullName>
    </recommendedName>
    <alternativeName>
        <fullName evidence="20">153 kDa nucleoporin</fullName>
    </alternativeName>
    <alternativeName>
        <fullName evidence="19">Nucleoporin Nup153</fullName>
    </alternativeName>
</protein>
<feature type="compositionally biased region" description="Basic and acidic residues" evidence="23">
    <location>
        <begin position="2442"/>
        <end position="2492"/>
    </location>
</feature>
<feature type="compositionally biased region" description="Polar residues" evidence="23">
    <location>
        <begin position="3178"/>
        <end position="3187"/>
    </location>
</feature>
<evidence type="ECO:0000256" key="23">
    <source>
        <dbReference type="SAM" id="MobiDB-lite"/>
    </source>
</evidence>
<dbReference type="PROSITE" id="PS50229">
    <property type="entry name" value="WH1"/>
    <property type="match status" value="1"/>
</dbReference>
<evidence type="ECO:0000256" key="14">
    <source>
        <dbReference type="ARBA" id="ARBA00023132"/>
    </source>
</evidence>
<evidence type="ECO:0000256" key="17">
    <source>
        <dbReference type="ARBA" id="ARBA00060842"/>
    </source>
</evidence>
<feature type="region of interest" description="Disordered" evidence="23">
    <location>
        <begin position="3680"/>
        <end position="3740"/>
    </location>
</feature>
<feature type="compositionally biased region" description="Polar residues" evidence="23">
    <location>
        <begin position="3720"/>
        <end position="3734"/>
    </location>
</feature>
<comment type="cofactor">
    <cofactor evidence="1">
        <name>Zn(2+)</name>
        <dbReference type="ChEBI" id="CHEBI:29105"/>
    </cofactor>
</comment>
<feature type="region of interest" description="Disordered" evidence="23">
    <location>
        <begin position="1306"/>
        <end position="1376"/>
    </location>
</feature>
<evidence type="ECO:0000259" key="25">
    <source>
        <dbReference type="PROSITE" id="PS50199"/>
    </source>
</evidence>
<keyword evidence="22" id="KW-0802">TPR repeat</keyword>
<evidence type="ECO:0000313" key="27">
    <source>
        <dbReference type="Proteomes" id="UP000515163"/>
    </source>
</evidence>
<feature type="domain" description="RanBP2-type" evidence="25">
    <location>
        <begin position="1239"/>
        <end position="1268"/>
    </location>
</feature>
<dbReference type="SUPFAM" id="SSF48452">
    <property type="entry name" value="TPR-like"/>
    <property type="match status" value="1"/>
</dbReference>
<dbReference type="PANTHER" id="PTHR23138:SF87">
    <property type="entry name" value="E3 SUMO-PROTEIN LIGASE RANBP2"/>
    <property type="match status" value="1"/>
</dbReference>
<keyword evidence="13" id="KW-0238">DNA-binding</keyword>
<feature type="domain" description="RanBD1" evidence="24">
    <location>
        <begin position="3548"/>
        <end position="3682"/>
    </location>
</feature>
<dbReference type="GeneID" id="116302529"/>
<comment type="similarity">
    <text evidence="17">Belongs to the NUP153 family.</text>
</comment>
<dbReference type="GO" id="GO:0031965">
    <property type="term" value="C:nuclear membrane"/>
    <property type="evidence" value="ECO:0007669"/>
    <property type="project" value="UniProtKB-SubCell"/>
</dbReference>
<evidence type="ECO:0000256" key="21">
    <source>
        <dbReference type="PROSITE-ProRule" id="PRU00322"/>
    </source>
</evidence>
<feature type="compositionally biased region" description="Basic and acidic residues" evidence="23">
    <location>
        <begin position="2545"/>
        <end position="2563"/>
    </location>
</feature>
<dbReference type="KEGG" id="aten:116302529"/>
<dbReference type="GO" id="GO:0015031">
    <property type="term" value="P:protein transport"/>
    <property type="evidence" value="ECO:0007669"/>
    <property type="project" value="UniProtKB-KW"/>
</dbReference>
<keyword evidence="9" id="KW-0509">mRNA transport</keyword>
<dbReference type="InterPro" id="IPR000697">
    <property type="entry name" value="WH1/EVH1_dom"/>
</dbReference>
<keyword evidence="15" id="KW-0472">Membrane</keyword>
<evidence type="ECO:0000256" key="3">
    <source>
        <dbReference type="ARBA" id="ARBA00004567"/>
    </source>
</evidence>
<dbReference type="Gene3D" id="2.30.29.30">
    <property type="entry name" value="Pleckstrin-homology domain (PH domain)/Phosphotyrosine-binding domain (PTB)"/>
    <property type="match status" value="6"/>
</dbReference>
<feature type="compositionally biased region" description="Polar residues" evidence="23">
    <location>
        <begin position="1637"/>
        <end position="1657"/>
    </location>
</feature>
<feature type="domain" description="RanBP2-type" evidence="25">
    <location>
        <begin position="3414"/>
        <end position="3443"/>
    </location>
</feature>
<dbReference type="Pfam" id="PF00638">
    <property type="entry name" value="Ran_BP1"/>
    <property type="match status" value="6"/>
</dbReference>
<evidence type="ECO:0000256" key="9">
    <source>
        <dbReference type="ARBA" id="ARBA00022816"/>
    </source>
</evidence>
<dbReference type="CDD" id="cd13176">
    <property type="entry name" value="RanBD_RanBP2-like"/>
    <property type="match status" value="2"/>
</dbReference>
<feature type="compositionally biased region" description="Low complexity" evidence="23">
    <location>
        <begin position="1498"/>
        <end position="1518"/>
    </location>
</feature>
<feature type="region of interest" description="Disordered" evidence="23">
    <location>
        <begin position="3514"/>
        <end position="3537"/>
    </location>
</feature>
<evidence type="ECO:0000256" key="2">
    <source>
        <dbReference type="ARBA" id="ARBA00004126"/>
    </source>
</evidence>
<accession>A0A6P8IL71</accession>
<dbReference type="PANTHER" id="PTHR23138">
    <property type="entry name" value="RAN BINDING PROTEIN"/>
    <property type="match status" value="1"/>
</dbReference>
<feature type="compositionally biased region" description="Low complexity" evidence="23">
    <location>
        <begin position="2211"/>
        <end position="2235"/>
    </location>
</feature>
<dbReference type="GO" id="GO:0005643">
    <property type="term" value="C:nuclear pore"/>
    <property type="evidence" value="ECO:0007669"/>
    <property type="project" value="UniProtKB-SubCell"/>
</dbReference>
<evidence type="ECO:0000256" key="6">
    <source>
        <dbReference type="ARBA" id="ARBA00022723"/>
    </source>
</evidence>
<feature type="compositionally biased region" description="Polar residues" evidence="23">
    <location>
        <begin position="1316"/>
        <end position="1344"/>
    </location>
</feature>
<evidence type="ECO:0000256" key="20">
    <source>
        <dbReference type="ARBA" id="ARBA00079437"/>
    </source>
</evidence>
<organism evidence="27 28">
    <name type="scientific">Actinia tenebrosa</name>
    <name type="common">Australian red waratah sea anemone</name>
    <dbReference type="NCBI Taxonomy" id="6105"/>
    <lineage>
        <taxon>Eukaryota</taxon>
        <taxon>Metazoa</taxon>
        <taxon>Cnidaria</taxon>
        <taxon>Anthozoa</taxon>
        <taxon>Hexacorallia</taxon>
        <taxon>Actiniaria</taxon>
        <taxon>Actiniidae</taxon>
        <taxon>Actinia</taxon>
    </lineage>
</organism>
<evidence type="ECO:0000256" key="12">
    <source>
        <dbReference type="ARBA" id="ARBA00023010"/>
    </source>
</evidence>
<dbReference type="InterPro" id="IPR000156">
    <property type="entry name" value="Ran_bind_dom"/>
</dbReference>
<evidence type="ECO:0000256" key="18">
    <source>
        <dbReference type="ARBA" id="ARBA00068609"/>
    </source>
</evidence>
<evidence type="ECO:0000259" key="26">
    <source>
        <dbReference type="PROSITE" id="PS50229"/>
    </source>
</evidence>
<feature type="region of interest" description="Disordered" evidence="23">
    <location>
        <begin position="2703"/>
        <end position="2757"/>
    </location>
</feature>
<dbReference type="Gene3D" id="1.25.40.10">
    <property type="entry name" value="Tetratricopeptide repeat domain"/>
    <property type="match status" value="1"/>
</dbReference>
<dbReference type="GO" id="GO:0051028">
    <property type="term" value="P:mRNA transport"/>
    <property type="evidence" value="ECO:0007669"/>
    <property type="project" value="UniProtKB-KW"/>
</dbReference>
<dbReference type="InterPro" id="IPR036443">
    <property type="entry name" value="Znf_RanBP2_sf"/>
</dbReference>
<feature type="region of interest" description="Disordered" evidence="23">
    <location>
        <begin position="2263"/>
        <end position="2295"/>
    </location>
</feature>
<feature type="region of interest" description="Disordered" evidence="23">
    <location>
        <begin position="2066"/>
        <end position="2088"/>
    </location>
</feature>
<keyword evidence="14" id="KW-0906">Nuclear pore complex</keyword>
<feature type="domain" description="RanBP2-type" evidence="25">
    <location>
        <begin position="2102"/>
        <end position="2131"/>
    </location>
</feature>
<feature type="compositionally biased region" description="Polar residues" evidence="23">
    <location>
        <begin position="1706"/>
        <end position="1720"/>
    </location>
</feature>
<evidence type="ECO:0000256" key="10">
    <source>
        <dbReference type="ARBA" id="ARBA00022833"/>
    </source>
</evidence>
<feature type="region of interest" description="Disordered" evidence="23">
    <location>
        <begin position="2531"/>
        <end position="2567"/>
    </location>
</feature>
<keyword evidence="11" id="KW-0653">Protein transport</keyword>
<dbReference type="InterPro" id="IPR001876">
    <property type="entry name" value="Znf_RanBP2"/>
</dbReference>
<keyword evidence="6" id="KW-0479">Metal-binding</keyword>
<evidence type="ECO:0000256" key="11">
    <source>
        <dbReference type="ARBA" id="ARBA00022927"/>
    </source>
</evidence>
<feature type="compositionally biased region" description="Basic and acidic residues" evidence="23">
    <location>
        <begin position="3700"/>
        <end position="3719"/>
    </location>
</feature>
<feature type="compositionally biased region" description="Basic and acidic residues" evidence="23">
    <location>
        <begin position="1452"/>
        <end position="1461"/>
    </location>
</feature>
<dbReference type="FunFam" id="4.10.1060.10:FF:000001">
    <property type="entry name" value="Nuclear pore complex protein Nup153"/>
    <property type="match status" value="3"/>
</dbReference>
<evidence type="ECO:0000256" key="8">
    <source>
        <dbReference type="ARBA" id="ARBA00022771"/>
    </source>
</evidence>
<feature type="region of interest" description="Disordered" evidence="23">
    <location>
        <begin position="3168"/>
        <end position="3195"/>
    </location>
</feature>
<keyword evidence="16" id="KW-0539">Nucleus</keyword>
<name>A0A6P8IL71_ACTTE</name>
<feature type="compositionally biased region" description="Polar residues" evidence="23">
    <location>
        <begin position="2794"/>
        <end position="2805"/>
    </location>
</feature>
<feature type="region of interest" description="Disordered" evidence="23">
    <location>
        <begin position="931"/>
        <end position="1019"/>
    </location>
</feature>
<dbReference type="GO" id="GO:0003677">
    <property type="term" value="F:DNA binding"/>
    <property type="evidence" value="ECO:0007669"/>
    <property type="project" value="UniProtKB-KW"/>
</dbReference>
<feature type="domain" description="RanBP2-type" evidence="25">
    <location>
        <begin position="2763"/>
        <end position="2792"/>
    </location>
</feature>
<feature type="domain" description="RanBP2-type" evidence="25">
    <location>
        <begin position="1179"/>
        <end position="1208"/>
    </location>
</feature>
<keyword evidence="10" id="KW-0862">Zinc</keyword>
<feature type="domain" description="RanBD1" evidence="24">
    <location>
        <begin position="2293"/>
        <end position="2430"/>
    </location>
</feature>
<dbReference type="SMART" id="SM00028">
    <property type="entry name" value="TPR"/>
    <property type="match status" value="3"/>
</dbReference>
<keyword evidence="7" id="KW-0677">Repeat</keyword>
<feature type="compositionally biased region" description="Polar residues" evidence="23">
    <location>
        <begin position="2268"/>
        <end position="2279"/>
    </location>
</feature>
<feature type="compositionally biased region" description="Polar residues" evidence="23">
    <location>
        <begin position="2921"/>
        <end position="2932"/>
    </location>
</feature>
<comment type="subcellular location">
    <subcellularLocation>
        <location evidence="2">Nucleus membrane</location>
    </subcellularLocation>
    <subcellularLocation>
        <location evidence="3">Nucleus</location>
        <location evidence="3">Nuclear pore complex</location>
    </subcellularLocation>
</comment>
<dbReference type="InParanoid" id="A0A6P8IL71"/>
<feature type="region of interest" description="Disordered" evidence="23">
    <location>
        <begin position="3045"/>
        <end position="3068"/>
    </location>
</feature>
<dbReference type="InterPro" id="IPR045255">
    <property type="entry name" value="RanBP1-like"/>
</dbReference>
<dbReference type="PROSITE" id="PS50199">
    <property type="entry name" value="ZF_RANBP2_2"/>
    <property type="match status" value="6"/>
</dbReference>
<dbReference type="Pfam" id="PF00641">
    <property type="entry name" value="Zn_ribbon_RanBP"/>
    <property type="match status" value="4"/>
</dbReference>
<evidence type="ECO:0000256" key="16">
    <source>
        <dbReference type="ARBA" id="ARBA00023242"/>
    </source>
</evidence>
<feature type="region of interest" description="Disordered" evidence="23">
    <location>
        <begin position="2190"/>
        <end position="2235"/>
    </location>
</feature>
<feature type="region of interest" description="Disordered" evidence="23">
    <location>
        <begin position="1813"/>
        <end position="1842"/>
    </location>
</feature>